<dbReference type="SUPFAM" id="SSF52218">
    <property type="entry name" value="Flavoproteins"/>
    <property type="match status" value="1"/>
</dbReference>
<dbReference type="NCBIfam" id="NF005389">
    <property type="entry name" value="PRK06934.1"/>
    <property type="match status" value="1"/>
</dbReference>
<proteinExistence type="predicted"/>
<evidence type="ECO:0000313" key="6">
    <source>
        <dbReference type="Proteomes" id="UP000189286"/>
    </source>
</evidence>
<dbReference type="InterPro" id="IPR029039">
    <property type="entry name" value="Flavoprotein-like_sf"/>
</dbReference>
<dbReference type="OrthoDB" id="9806505at2"/>
<dbReference type="PANTHER" id="PTHR39201:SF1">
    <property type="entry name" value="FLAVODOXIN-LIKE DOMAIN-CONTAINING PROTEIN"/>
    <property type="match status" value="1"/>
</dbReference>
<dbReference type="Pfam" id="PF12682">
    <property type="entry name" value="Flavodoxin_4"/>
    <property type="match status" value="1"/>
</dbReference>
<feature type="signal peptide" evidence="3">
    <location>
        <begin position="1"/>
        <end position="28"/>
    </location>
</feature>
<accession>A0A1V2R804</accession>
<protein>
    <submittedName>
        <fullName evidence="5">Flavodoxin</fullName>
    </submittedName>
</protein>
<evidence type="ECO:0000256" key="3">
    <source>
        <dbReference type="SAM" id="SignalP"/>
    </source>
</evidence>
<evidence type="ECO:0000313" key="5">
    <source>
        <dbReference type="EMBL" id="ONK08573.1"/>
    </source>
</evidence>
<feature type="domain" description="Flavodoxin-like" evidence="4">
    <location>
        <begin position="71"/>
        <end position="216"/>
    </location>
</feature>
<keyword evidence="2" id="KW-0288">FMN</keyword>
<dbReference type="PANTHER" id="PTHR39201">
    <property type="entry name" value="EXPORTED PROTEIN-RELATED"/>
    <property type="match status" value="1"/>
</dbReference>
<dbReference type="Proteomes" id="UP000189286">
    <property type="component" value="Unassembled WGS sequence"/>
</dbReference>
<evidence type="ECO:0000259" key="4">
    <source>
        <dbReference type="Pfam" id="PF12682"/>
    </source>
</evidence>
<keyword evidence="3" id="KW-0732">Signal</keyword>
<dbReference type="InterPro" id="IPR008254">
    <property type="entry name" value="Flavodoxin/NO_synth"/>
</dbReference>
<feature type="chain" id="PRO_5010724886" evidence="3">
    <location>
        <begin position="29"/>
        <end position="219"/>
    </location>
</feature>
<gene>
    <name evidence="5" type="ORF">BSK71_04920</name>
</gene>
<dbReference type="EMBL" id="MPUJ01000002">
    <property type="protein sequence ID" value="ONK08573.1"/>
    <property type="molecule type" value="Genomic_DNA"/>
</dbReference>
<keyword evidence="1" id="KW-0285">Flavoprotein</keyword>
<name>A0A1V2R804_9GAMM</name>
<dbReference type="AlphaFoldDB" id="A0A1V2R804"/>
<sequence length="219" mass="24817">MRNSPLRLITVRLFIFLAMSVSSLTAIAAPQSQEGKRILVVYFSQPEDVKLEGVDGVSGASVLQKNNERLGSTQYIAQLIQKQTGGDLFRIETVNPYPLQHDPLLQYAEKEQKENARPAMKAKIENLNNYDTVFIGYPIWWYKMPMVLYSFLEQHDLRGKTIIPFTTHGGSRFSDSLSEIARLQPNAKLITQGLTISRNDVTDDETVTDVTNWLDKLPQ</sequence>
<dbReference type="RefSeq" id="WP_039356947.1">
    <property type="nucleotide sequence ID" value="NZ_JRMH01000001.1"/>
</dbReference>
<organism evidence="5 6">
    <name type="scientific">Pectobacterium actinidiae</name>
    <dbReference type="NCBI Taxonomy" id="1507808"/>
    <lineage>
        <taxon>Bacteria</taxon>
        <taxon>Pseudomonadati</taxon>
        <taxon>Pseudomonadota</taxon>
        <taxon>Gammaproteobacteria</taxon>
        <taxon>Enterobacterales</taxon>
        <taxon>Pectobacteriaceae</taxon>
        <taxon>Pectobacterium</taxon>
    </lineage>
</organism>
<evidence type="ECO:0000256" key="1">
    <source>
        <dbReference type="ARBA" id="ARBA00022630"/>
    </source>
</evidence>
<dbReference type="Gene3D" id="3.40.50.360">
    <property type="match status" value="1"/>
</dbReference>
<reference evidence="6" key="1">
    <citation type="submission" date="2016-11" db="EMBL/GenBank/DDBJ databases">
        <authorList>
            <person name="Panda P."/>
            <person name="Visnovsky S."/>
            <person name="Pitman A."/>
        </authorList>
    </citation>
    <scope>NUCLEOTIDE SEQUENCE [LARGE SCALE GENOMIC DNA]</scope>
    <source>
        <strain evidence="6">ICMP 9972</strain>
    </source>
</reference>
<evidence type="ECO:0000256" key="2">
    <source>
        <dbReference type="ARBA" id="ARBA00022643"/>
    </source>
</evidence>
<dbReference type="GO" id="GO:0010181">
    <property type="term" value="F:FMN binding"/>
    <property type="evidence" value="ECO:0007669"/>
    <property type="project" value="InterPro"/>
</dbReference>
<comment type="caution">
    <text evidence="5">The sequence shown here is derived from an EMBL/GenBank/DDBJ whole genome shotgun (WGS) entry which is preliminary data.</text>
</comment>